<dbReference type="CDD" id="cd20509">
    <property type="entry name" value="CYCLIN_CCNB1-like_rpt2"/>
    <property type="match status" value="1"/>
</dbReference>
<dbReference type="PROSITE" id="PS00292">
    <property type="entry name" value="CYCLINS"/>
    <property type="match status" value="1"/>
</dbReference>
<dbReference type="SUPFAM" id="SSF47954">
    <property type="entry name" value="Cyclin-like"/>
    <property type="match status" value="2"/>
</dbReference>
<feature type="domain" description="Cyclin-like" evidence="5">
    <location>
        <begin position="252"/>
        <end position="333"/>
    </location>
</feature>
<dbReference type="GO" id="GO:0016538">
    <property type="term" value="F:cyclin-dependent protein serine/threonine kinase regulator activity"/>
    <property type="evidence" value="ECO:0007669"/>
    <property type="project" value="InterPro"/>
</dbReference>
<dbReference type="PANTHER" id="PTHR10177">
    <property type="entry name" value="CYCLINS"/>
    <property type="match status" value="1"/>
</dbReference>
<evidence type="ECO:0000256" key="3">
    <source>
        <dbReference type="ARBA" id="ARBA00023306"/>
    </source>
</evidence>
<dbReference type="STRING" id="126957.T1IH41"/>
<dbReference type="HOGENOM" id="CLU_020695_2_1_1"/>
<dbReference type="eggNOG" id="KOG0653">
    <property type="taxonomic scope" value="Eukaryota"/>
</dbReference>
<dbReference type="Proteomes" id="UP000014500">
    <property type="component" value="Unassembled WGS sequence"/>
</dbReference>
<feature type="domain" description="Cyclin C-terminal" evidence="6">
    <location>
        <begin position="248"/>
        <end position="364"/>
    </location>
</feature>
<dbReference type="InterPro" id="IPR006671">
    <property type="entry name" value="Cyclin_N"/>
</dbReference>
<evidence type="ECO:0000256" key="1">
    <source>
        <dbReference type="ARBA" id="ARBA00022618"/>
    </source>
</evidence>
<accession>T1IH41</accession>
<evidence type="ECO:0000259" key="6">
    <source>
        <dbReference type="SMART" id="SM01332"/>
    </source>
</evidence>
<organism evidence="7 8">
    <name type="scientific">Strigamia maritima</name>
    <name type="common">European centipede</name>
    <name type="synonym">Geophilus maritimus</name>
    <dbReference type="NCBI Taxonomy" id="126957"/>
    <lineage>
        <taxon>Eukaryota</taxon>
        <taxon>Metazoa</taxon>
        <taxon>Ecdysozoa</taxon>
        <taxon>Arthropoda</taxon>
        <taxon>Myriapoda</taxon>
        <taxon>Chilopoda</taxon>
        <taxon>Pleurostigmophora</taxon>
        <taxon>Geophilomorpha</taxon>
        <taxon>Linotaeniidae</taxon>
        <taxon>Strigamia</taxon>
    </lineage>
</organism>
<evidence type="ECO:0000256" key="4">
    <source>
        <dbReference type="RuleBase" id="RU000383"/>
    </source>
</evidence>
<sequence length="384" mass="43631">MALRALPPTLNNVDVSKKLNQKSLLPVTRRAALGNIANTRNAASGIANVKKIHAEQSKSQRSLKPPTKIVKIVKPTEALTDQFKKLEVKESYSAQQISNIENIDAGDENDPHLVSEWVNEIYDYLRELEDKLVIRPAYLRNNANIKPRMRAVLIDWLTQVHTRFAMLPETLYLSVAIIDRVLQDLEVSRSKLQLVGITSTLIAAKYEETFAPELDDLIYICDNAYRKSEIRQMECVILHICDFSLGRPLPLHFLRRNSKAGKANLVIHTMAKYLMELTLVQYDMVHHKPSLIAAAALCLSFKLLRNSSWNDTLIHHSKYTEKELMPVMEKLALISVEAESSPYQTVRLKYAREQFGRISTSKCLQSSTFKCFAEAAKLKLSVRA</sequence>
<keyword evidence="3" id="KW-0131">Cell cycle</keyword>
<dbReference type="SMART" id="SM00385">
    <property type="entry name" value="CYCLIN"/>
    <property type="match status" value="2"/>
</dbReference>
<dbReference type="EnsemblMetazoa" id="SMAR000145-RA">
    <property type="protein sequence ID" value="SMAR000145-PA"/>
    <property type="gene ID" value="SMAR000145"/>
</dbReference>
<dbReference type="FunFam" id="1.10.472.10:FF:000001">
    <property type="entry name" value="G2/mitotic-specific cyclin"/>
    <property type="match status" value="1"/>
</dbReference>
<protein>
    <submittedName>
        <fullName evidence="7">Uncharacterized protein</fullName>
    </submittedName>
</protein>
<keyword evidence="1" id="KW-0132">Cell division</keyword>
<dbReference type="Pfam" id="PF00134">
    <property type="entry name" value="Cyclin_N"/>
    <property type="match status" value="1"/>
</dbReference>
<dbReference type="Pfam" id="PF02984">
    <property type="entry name" value="Cyclin_C"/>
    <property type="match status" value="1"/>
</dbReference>
<evidence type="ECO:0000313" key="8">
    <source>
        <dbReference type="Proteomes" id="UP000014500"/>
    </source>
</evidence>
<dbReference type="PIRSF" id="PIRSF001771">
    <property type="entry name" value="Cyclin_A_B_D_E"/>
    <property type="match status" value="1"/>
</dbReference>
<dbReference type="GO" id="GO:0051301">
    <property type="term" value="P:cell division"/>
    <property type="evidence" value="ECO:0007669"/>
    <property type="project" value="UniProtKB-KW"/>
</dbReference>
<dbReference type="GO" id="GO:0044772">
    <property type="term" value="P:mitotic cell cycle phase transition"/>
    <property type="evidence" value="ECO:0007669"/>
    <property type="project" value="InterPro"/>
</dbReference>
<dbReference type="InterPro" id="IPR048258">
    <property type="entry name" value="Cyclins_cyclin-box"/>
</dbReference>
<dbReference type="InterPro" id="IPR046965">
    <property type="entry name" value="Cyclin_A/B-like"/>
</dbReference>
<dbReference type="OMA" id="EEPLCQQ"/>
<dbReference type="PhylomeDB" id="T1IH41"/>
<dbReference type="InterPro" id="IPR004367">
    <property type="entry name" value="Cyclin_C-dom"/>
</dbReference>
<evidence type="ECO:0000259" key="5">
    <source>
        <dbReference type="SMART" id="SM00385"/>
    </source>
</evidence>
<proteinExistence type="inferred from homology"/>
<name>T1IH41_STRMM</name>
<reference evidence="8" key="1">
    <citation type="submission" date="2011-05" db="EMBL/GenBank/DDBJ databases">
        <authorList>
            <person name="Richards S.R."/>
            <person name="Qu J."/>
            <person name="Jiang H."/>
            <person name="Jhangiani S.N."/>
            <person name="Agravi P."/>
            <person name="Goodspeed R."/>
            <person name="Gross S."/>
            <person name="Mandapat C."/>
            <person name="Jackson L."/>
            <person name="Mathew T."/>
            <person name="Pu L."/>
            <person name="Thornton R."/>
            <person name="Saada N."/>
            <person name="Wilczek-Boney K.B."/>
            <person name="Lee S."/>
            <person name="Kovar C."/>
            <person name="Wu Y."/>
            <person name="Scherer S.E."/>
            <person name="Worley K.C."/>
            <person name="Muzny D.M."/>
            <person name="Gibbs R."/>
        </authorList>
    </citation>
    <scope>NUCLEOTIDE SEQUENCE</scope>
    <source>
        <strain evidence="8">Brora</strain>
    </source>
</reference>
<dbReference type="EMBL" id="JH429688">
    <property type="status" value="NOT_ANNOTATED_CDS"/>
    <property type="molecule type" value="Genomic_DNA"/>
</dbReference>
<evidence type="ECO:0000256" key="2">
    <source>
        <dbReference type="ARBA" id="ARBA00023127"/>
    </source>
</evidence>
<dbReference type="InterPro" id="IPR013763">
    <property type="entry name" value="Cyclin-like_dom"/>
</dbReference>
<evidence type="ECO:0000313" key="7">
    <source>
        <dbReference type="EnsemblMetazoa" id="SMAR000145-PA"/>
    </source>
</evidence>
<dbReference type="InterPro" id="IPR039361">
    <property type="entry name" value="Cyclin"/>
</dbReference>
<dbReference type="InterPro" id="IPR036915">
    <property type="entry name" value="Cyclin-like_sf"/>
</dbReference>
<dbReference type="AlphaFoldDB" id="T1IH41"/>
<dbReference type="SMART" id="SM01332">
    <property type="entry name" value="Cyclin_C"/>
    <property type="match status" value="1"/>
</dbReference>
<feature type="domain" description="Cyclin-like" evidence="5">
    <location>
        <begin position="155"/>
        <end position="239"/>
    </location>
</feature>
<keyword evidence="2 4" id="KW-0195">Cyclin</keyword>
<comment type="similarity">
    <text evidence="4">Belongs to the cyclin family.</text>
</comment>
<keyword evidence="8" id="KW-1185">Reference proteome</keyword>
<reference evidence="7" key="2">
    <citation type="submission" date="2015-02" db="UniProtKB">
        <authorList>
            <consortium name="EnsemblMetazoa"/>
        </authorList>
    </citation>
    <scope>IDENTIFICATION</scope>
</reference>
<dbReference type="CDD" id="cd20507">
    <property type="entry name" value="CYCLIN_CCNB1-like_rpt1"/>
    <property type="match status" value="1"/>
</dbReference>
<dbReference type="Gene3D" id="1.10.472.10">
    <property type="entry name" value="Cyclin-like"/>
    <property type="match status" value="2"/>
</dbReference>